<accession>A0AAW6EAE0</accession>
<organism evidence="2 4">
    <name type="scientific">Ruminococcus bicirculans</name>
    <name type="common">ex Wegman et al. 2014</name>
    <dbReference type="NCBI Taxonomy" id="1160721"/>
    <lineage>
        <taxon>Bacteria</taxon>
        <taxon>Bacillati</taxon>
        <taxon>Bacillota</taxon>
        <taxon>Clostridia</taxon>
        <taxon>Eubacteriales</taxon>
        <taxon>Oscillospiraceae</taxon>
        <taxon>Ruminococcus</taxon>
    </lineage>
</organism>
<keyword evidence="3" id="KW-1185">Reference proteome</keyword>
<dbReference type="EMBL" id="HF545616">
    <property type="protein sequence ID" value="CCO05569.1"/>
    <property type="molecule type" value="Genomic_DNA"/>
</dbReference>
<dbReference type="KEGG" id="rus:RBI_I01871"/>
<evidence type="ECO:0000313" key="2">
    <source>
        <dbReference type="EMBL" id="MDB8749671.1"/>
    </source>
</evidence>
<dbReference type="EMBL" id="JAQMLU010000005">
    <property type="protein sequence ID" value="MDB8749671.1"/>
    <property type="molecule type" value="Genomic_DNA"/>
</dbReference>
<proteinExistence type="predicted"/>
<dbReference type="Proteomes" id="UP001213042">
    <property type="component" value="Unassembled WGS sequence"/>
</dbReference>
<evidence type="ECO:0000313" key="1">
    <source>
        <dbReference type="EMBL" id="CCO05569.1"/>
    </source>
</evidence>
<sequence>MLKSEKAKLYDAKAKQLLSRKDVFANILKYAVREFKDCTLDEIIACLDGEPEIGNVPVDDSPELIDAAGSESVSENDGIRSFDIKYKVKLPNSNEQAELIVNLESQNKYHNGYTLEKRGIYYLSRLISSQYNVEFANSNFDDMKKVYSIWICTHAPKALENTITEYSFQPTAIVGNGAVDNKKYDMMSLVMINLGKSDKNYSGLIEMLNLLTNMRRVSVEKAMDILEKNYGVKFKNRLKEVDDMCNLSQGFYDDGKAEGRAEGIIEGRAEGEAKGLINAAKELGASYEKTLDMVVDKLHISHEDGKKYMDMYWNA</sequence>
<gene>
    <name evidence="2" type="ORF">PNW00_04325</name>
    <name evidence="1" type="ORF">RBI_I01871</name>
</gene>
<evidence type="ECO:0000313" key="4">
    <source>
        <dbReference type="Proteomes" id="UP001213042"/>
    </source>
</evidence>
<evidence type="ECO:0000313" key="3">
    <source>
        <dbReference type="Proteomes" id="UP000027600"/>
    </source>
</evidence>
<dbReference type="RefSeq" id="WP_051706741.1">
    <property type="nucleotide sequence ID" value="NZ_DBEXKX010000119.1"/>
</dbReference>
<reference evidence="1 3" key="1">
    <citation type="journal article" date="2014" name="Int. J. Syst. Evol. Microbiol.">
        <title>Complete genome of a new Firmicutes species belonging to the dominant human colonic microbiota ('Ruminococcus bicirculans') reveals two chromosomes and a selective capacity to utilize plant glucans.</title>
        <authorList>
            <consortium name="NISC Comparative Sequencing Program"/>
            <person name="Wegmann U."/>
            <person name="Louis P."/>
            <person name="Goesmann A."/>
            <person name="Henrissat B."/>
            <person name="Duncan S.H."/>
            <person name="Flint H.J."/>
        </authorList>
    </citation>
    <scope>NUCLEOTIDE SEQUENCE [LARGE SCALE GENOMIC DNA]</scope>
    <source>
        <strain evidence="1 3">80/3</strain>
    </source>
</reference>
<name>A0AAW6EAE0_9FIRM</name>
<protein>
    <recommendedName>
        <fullName evidence="5">PD-(D/E)XK nuclease family transposase</fullName>
    </recommendedName>
</protein>
<dbReference type="AlphaFoldDB" id="A0AAW6EAE0"/>
<dbReference type="Proteomes" id="UP000027600">
    <property type="component" value="Chromosome I"/>
</dbReference>
<reference evidence="2" key="2">
    <citation type="submission" date="2023-01" db="EMBL/GenBank/DDBJ databases">
        <title>Human gut microbiome strain richness.</title>
        <authorList>
            <person name="Chen-Liaw A."/>
        </authorList>
    </citation>
    <scope>NUCLEOTIDE SEQUENCE</scope>
    <source>
        <strain evidence="2">D43st1_D9_D43t1_170807</strain>
    </source>
</reference>
<evidence type="ECO:0008006" key="5">
    <source>
        <dbReference type="Google" id="ProtNLM"/>
    </source>
</evidence>